<dbReference type="PANTHER" id="PTHR24113:SF12">
    <property type="entry name" value="RAN GTPASE-ACTIVATING PROTEIN 1"/>
    <property type="match status" value="1"/>
</dbReference>
<dbReference type="GO" id="GO:0048471">
    <property type="term" value="C:perinuclear region of cytoplasm"/>
    <property type="evidence" value="ECO:0007669"/>
    <property type="project" value="TreeGrafter"/>
</dbReference>
<dbReference type="AlphaFoldDB" id="A0A8S1NSH6"/>
<keyword evidence="2" id="KW-0677">Repeat</keyword>
<dbReference type="EMBL" id="CAJJDN010000060">
    <property type="protein sequence ID" value="CAD8093201.1"/>
    <property type="molecule type" value="Genomic_DNA"/>
</dbReference>
<reference evidence="3" key="1">
    <citation type="submission" date="2021-01" db="EMBL/GenBank/DDBJ databases">
        <authorList>
            <consortium name="Genoscope - CEA"/>
            <person name="William W."/>
        </authorList>
    </citation>
    <scope>NUCLEOTIDE SEQUENCE</scope>
</reference>
<dbReference type="GO" id="GO:0005096">
    <property type="term" value="F:GTPase activator activity"/>
    <property type="evidence" value="ECO:0007669"/>
    <property type="project" value="InterPro"/>
</dbReference>
<organism evidence="3 4">
    <name type="scientific">Paramecium sonneborni</name>
    <dbReference type="NCBI Taxonomy" id="65129"/>
    <lineage>
        <taxon>Eukaryota</taxon>
        <taxon>Sar</taxon>
        <taxon>Alveolata</taxon>
        <taxon>Ciliophora</taxon>
        <taxon>Intramacronucleata</taxon>
        <taxon>Oligohymenophorea</taxon>
        <taxon>Peniculida</taxon>
        <taxon>Parameciidae</taxon>
        <taxon>Paramecium</taxon>
    </lineage>
</organism>
<sequence>MDFEFPQLLNPTDNEPIILVSEQKDVLNSKLLTARQVSQGALQTQGKSDLVVIKDFLKDLTKNSPLAYVPDAESQQLVDNFDQKKYAYESQVQEQVNSYKQLNQKLQQGYENACNNIISKLVINAQGESNNVQRAYDSLQTVLRSDPEQEASIPKPKEIVDKISQLRAAPELPEYLFTTTKKVRAWRNAPNELCVWNKTKEQFYRENLEQSLNQDVQDKTELALKFWNSQIKKLGDQLLNIIQDDQSIQQQNFVNLNIETAEALALLLNTMITPQTQIILHIGDFTVAESKSIAESIQKLTSILNLQLNWRVSGKAQGLSHIAQAISQAEQLKVLTFQFSSQVQANSAKDFFSEFKEVKLPNLEEVNVLAEQSNINGAIQYISKAVKSIGGNQVKRVLFNFSQSQIDNKSAQQLGEALSTYKGVKKLTLNFSGYSLQSNCIKDEGFSGLIQNVVNFADSLVELTINVGRNQLTDNSLTSLNKQFSVVQWVSLKSVNISIHYNKITEQGARKLGKFLHNLPILVNVSVNLNSTEINQKGLNFIINQLGPQVNASIWVKQSNISQEEAAEFVGKVASLRI</sequence>
<dbReference type="GO" id="GO:0006913">
    <property type="term" value="P:nucleocytoplasmic transport"/>
    <property type="evidence" value="ECO:0007669"/>
    <property type="project" value="TreeGrafter"/>
</dbReference>
<keyword evidence="1" id="KW-0433">Leucine-rich repeat</keyword>
<dbReference type="PANTHER" id="PTHR24113">
    <property type="entry name" value="RAN GTPASE-ACTIVATING PROTEIN 1"/>
    <property type="match status" value="1"/>
</dbReference>
<dbReference type="GO" id="GO:0031267">
    <property type="term" value="F:small GTPase binding"/>
    <property type="evidence" value="ECO:0007669"/>
    <property type="project" value="TreeGrafter"/>
</dbReference>
<dbReference type="Proteomes" id="UP000692954">
    <property type="component" value="Unassembled WGS sequence"/>
</dbReference>
<proteinExistence type="predicted"/>
<keyword evidence="4" id="KW-1185">Reference proteome</keyword>
<evidence type="ECO:0000256" key="1">
    <source>
        <dbReference type="ARBA" id="ARBA00022614"/>
    </source>
</evidence>
<dbReference type="OrthoDB" id="291312at2759"/>
<accession>A0A8S1NSH6</accession>
<name>A0A8S1NSH6_9CILI</name>
<gene>
    <name evidence="3" type="ORF">PSON_ATCC_30995.1.T0600146</name>
</gene>
<comment type="caution">
    <text evidence="3">The sequence shown here is derived from an EMBL/GenBank/DDBJ whole genome shotgun (WGS) entry which is preliminary data.</text>
</comment>
<dbReference type="GO" id="GO:0005829">
    <property type="term" value="C:cytosol"/>
    <property type="evidence" value="ECO:0007669"/>
    <property type="project" value="TreeGrafter"/>
</dbReference>
<dbReference type="InterPro" id="IPR027038">
    <property type="entry name" value="RanGap"/>
</dbReference>
<evidence type="ECO:0000313" key="4">
    <source>
        <dbReference type="Proteomes" id="UP000692954"/>
    </source>
</evidence>
<dbReference type="GO" id="GO:0005634">
    <property type="term" value="C:nucleus"/>
    <property type="evidence" value="ECO:0007669"/>
    <property type="project" value="TreeGrafter"/>
</dbReference>
<protein>
    <submittedName>
        <fullName evidence="3">Uncharacterized protein</fullName>
    </submittedName>
</protein>
<evidence type="ECO:0000313" key="3">
    <source>
        <dbReference type="EMBL" id="CAD8093201.1"/>
    </source>
</evidence>
<evidence type="ECO:0000256" key="2">
    <source>
        <dbReference type="ARBA" id="ARBA00022737"/>
    </source>
</evidence>